<gene>
    <name evidence="1" type="ORF">E1261_38110</name>
</gene>
<name>A0A4R4P583_9ACTN</name>
<evidence type="ECO:0000313" key="2">
    <source>
        <dbReference type="Proteomes" id="UP000295075"/>
    </source>
</evidence>
<reference evidence="1 2" key="1">
    <citation type="submission" date="2019-03" db="EMBL/GenBank/DDBJ databases">
        <title>Draft genome sequences of novel Actinobacteria.</title>
        <authorList>
            <person name="Sahin N."/>
            <person name="Ay H."/>
            <person name="Saygin H."/>
        </authorList>
    </citation>
    <scope>NUCLEOTIDE SEQUENCE [LARGE SCALE GENOMIC DNA]</scope>
    <source>
        <strain evidence="1 2">JCM 30547</strain>
    </source>
</reference>
<dbReference type="Proteomes" id="UP000295075">
    <property type="component" value="Unassembled WGS sequence"/>
</dbReference>
<sequence length="74" mass="7945">MKSTTGQGPLRVSTLVYTYRSGSTTRWVATRYIGFSGNKTADAEVTVGGRLQDRALLGTVLTKATQSLAKWCGC</sequence>
<evidence type="ECO:0000313" key="1">
    <source>
        <dbReference type="EMBL" id="TDC16864.1"/>
    </source>
</evidence>
<dbReference type="AlphaFoldDB" id="A0A4R4P583"/>
<protein>
    <submittedName>
        <fullName evidence="1">Uncharacterized protein</fullName>
    </submittedName>
</protein>
<dbReference type="RefSeq" id="WP_132414615.1">
    <property type="nucleotide sequence ID" value="NZ_SMKA01000293.1"/>
</dbReference>
<accession>A0A4R4P583</accession>
<keyword evidence="2" id="KW-1185">Reference proteome</keyword>
<dbReference type="OrthoDB" id="3829398at2"/>
<proteinExistence type="predicted"/>
<dbReference type="EMBL" id="SMKA01000293">
    <property type="protein sequence ID" value="TDC16864.1"/>
    <property type="molecule type" value="Genomic_DNA"/>
</dbReference>
<comment type="caution">
    <text evidence="1">The sequence shown here is derived from an EMBL/GenBank/DDBJ whole genome shotgun (WGS) entry which is preliminary data.</text>
</comment>
<organism evidence="1 2">
    <name type="scientific">Kribbella albertanoniae</name>
    <dbReference type="NCBI Taxonomy" id="1266829"/>
    <lineage>
        <taxon>Bacteria</taxon>
        <taxon>Bacillati</taxon>
        <taxon>Actinomycetota</taxon>
        <taxon>Actinomycetes</taxon>
        <taxon>Propionibacteriales</taxon>
        <taxon>Kribbellaceae</taxon>
        <taxon>Kribbella</taxon>
    </lineage>
</organism>